<evidence type="ECO:0000313" key="6">
    <source>
        <dbReference type="Proteomes" id="UP000037035"/>
    </source>
</evidence>
<dbReference type="GO" id="GO:0005634">
    <property type="term" value="C:nucleus"/>
    <property type="evidence" value="ECO:0007669"/>
    <property type="project" value="UniProtKB-SubCell"/>
</dbReference>
<accession>A0A0L6V2M5</accession>
<dbReference type="GO" id="GO:0003677">
    <property type="term" value="F:DNA binding"/>
    <property type="evidence" value="ECO:0007669"/>
    <property type="project" value="InterPro"/>
</dbReference>
<dbReference type="CDD" id="cd12148">
    <property type="entry name" value="fungal_TF_MHR"/>
    <property type="match status" value="1"/>
</dbReference>
<dbReference type="EMBL" id="LAVV01007719">
    <property type="protein sequence ID" value="KNZ55008.1"/>
    <property type="molecule type" value="Genomic_DNA"/>
</dbReference>
<sequence>MPGLNPKEFLFFRSVCPSELGPSLLDFSSLLSYLVWTRSSSQSLFTLRPMNIRFFRPPPLRRVSAIEAQIKKKKEKVKNIKPTGQVRSFLADKPLIPCAIEPGRVHHVPNGHGCARICPDGTLQSKVRTKDTSVLLARISELENLLQRKEHQIRLISSNDRSPDYQSTSQLSTEYPSMGVIGSPSAPSQDTHVLALIDGIGTLNVSDDGRSRFLGLSASSAFFDGDWSDCDSISSTPGTSEDPNETSESQSRFTFHALMGRTALEPKQLKTYLPERHEAERLGNVYYSYVFHLYELLSRTEFSTLLDEMYDDHRNEICIGRLALLYSILHVFLLLILIPNLLRFRRASDIIFLPCIHSSLSVLFDPTIQALHPDARKWHDAAETCLRSTDYLSSPSLAVVQAIHAMGTYIMNSRVDGAEIFWPVLGTAMRLCQSMGLHRDGSNWGLQASELESRRRTFHEILSLDRLQSLVLGRPYSIRSARYDKHFDTAIPRCDNEQSNSHESNMDFHVVKWRFSSYIGRVVDDAFSVSPPSLAVVNRLDEELRQFDRALSPNLKCPHTPPICQGPTWCDQSQVERKPGCDGSKDLRLTMQQHFMSALENTTLLFLHRRAFALALSEATAEPLNSPFSKSVLSVVIESSRNLVSIANAAQVLYAELANRWWYLFCHAYNGATCVATLLIKSPGCILSKHAWSTLTTAMSVFNAAAQYGPICRDLSHRLSRLHNQAMSALTAKPLPTPQSLFMHSYHPNQPLCTPSSSKVGEGSMTLAHYLESSKCHSTTDFPCELGASTRLTRKNRTQSVSNSSVASGRVSSLTSSCRSRGASFGSTDPNDGTSVTTSIGLTAKTSQGLSVLRNGSNCSPNETHGLNSTLTTSYNMSSWAGMVNSPRDEFDEEESNEPPCWENLSVEPSEEPFNAPIFGTSHSQSNHYFEGFTEHFHPPMVLPTTAAMLSPGPSNNYGATYGPMSNPGSFENLPNHASGSNNLNQQQDTNVATEVMTSPINTQFDLLDTFLTW</sequence>
<protein>
    <recommendedName>
        <fullName evidence="4">Xylanolytic transcriptional activator regulatory domain-containing protein</fullName>
    </recommendedName>
</protein>
<proteinExistence type="predicted"/>
<dbReference type="VEuPathDB" id="FungiDB:VP01_2796g1"/>
<evidence type="ECO:0000259" key="4">
    <source>
        <dbReference type="SMART" id="SM00906"/>
    </source>
</evidence>
<evidence type="ECO:0000256" key="2">
    <source>
        <dbReference type="ARBA" id="ARBA00023242"/>
    </source>
</evidence>
<dbReference type="PANTHER" id="PTHR31001">
    <property type="entry name" value="UNCHARACTERIZED TRANSCRIPTIONAL REGULATORY PROTEIN"/>
    <property type="match status" value="1"/>
</dbReference>
<dbReference type="OrthoDB" id="424974at2759"/>
<comment type="subcellular location">
    <subcellularLocation>
        <location evidence="1">Nucleus</location>
    </subcellularLocation>
</comment>
<gene>
    <name evidence="5" type="ORF">VP01_2796g1</name>
</gene>
<name>A0A0L6V2M5_9BASI</name>
<dbReference type="AlphaFoldDB" id="A0A0L6V2M5"/>
<dbReference type="InterPro" id="IPR050613">
    <property type="entry name" value="Sec_Metabolite_Reg"/>
</dbReference>
<dbReference type="PANTHER" id="PTHR31001:SF56">
    <property type="entry name" value="ZN(2)-C6 FUNGAL-TYPE DOMAIN-CONTAINING PROTEIN"/>
    <property type="match status" value="1"/>
</dbReference>
<evidence type="ECO:0000256" key="1">
    <source>
        <dbReference type="ARBA" id="ARBA00004123"/>
    </source>
</evidence>
<dbReference type="STRING" id="27349.A0A0L6V2M5"/>
<keyword evidence="2" id="KW-0539">Nucleus</keyword>
<organism evidence="5 6">
    <name type="scientific">Puccinia sorghi</name>
    <dbReference type="NCBI Taxonomy" id="27349"/>
    <lineage>
        <taxon>Eukaryota</taxon>
        <taxon>Fungi</taxon>
        <taxon>Dikarya</taxon>
        <taxon>Basidiomycota</taxon>
        <taxon>Pucciniomycotina</taxon>
        <taxon>Pucciniomycetes</taxon>
        <taxon>Pucciniales</taxon>
        <taxon>Pucciniaceae</taxon>
        <taxon>Puccinia</taxon>
    </lineage>
</organism>
<reference evidence="5 6" key="1">
    <citation type="submission" date="2015-08" db="EMBL/GenBank/DDBJ databases">
        <title>Next Generation Sequencing and Analysis of the Genome of Puccinia sorghi L Schw, the Causal Agent of Maize Common Rust.</title>
        <authorList>
            <person name="Rochi L."/>
            <person name="Burguener G."/>
            <person name="Darino M."/>
            <person name="Turjanski A."/>
            <person name="Kreff E."/>
            <person name="Dieguez M.J."/>
            <person name="Sacco F."/>
        </authorList>
    </citation>
    <scope>NUCLEOTIDE SEQUENCE [LARGE SCALE GENOMIC DNA]</scope>
    <source>
        <strain evidence="5 6">RO10H11247</strain>
    </source>
</reference>
<dbReference type="Proteomes" id="UP000037035">
    <property type="component" value="Unassembled WGS sequence"/>
</dbReference>
<evidence type="ECO:0000256" key="3">
    <source>
        <dbReference type="SAM" id="MobiDB-lite"/>
    </source>
</evidence>
<dbReference type="Pfam" id="PF04082">
    <property type="entry name" value="Fungal_trans"/>
    <property type="match status" value="1"/>
</dbReference>
<dbReference type="InterPro" id="IPR007219">
    <property type="entry name" value="XnlR_reg_dom"/>
</dbReference>
<comment type="caution">
    <text evidence="5">The sequence shown here is derived from an EMBL/GenBank/DDBJ whole genome shotgun (WGS) entry which is preliminary data.</text>
</comment>
<keyword evidence="6" id="KW-1185">Reference proteome</keyword>
<feature type="domain" description="Xylanolytic transcriptional activator regulatory" evidence="4">
    <location>
        <begin position="421"/>
        <end position="500"/>
    </location>
</feature>
<feature type="region of interest" description="Disordered" evidence="3">
    <location>
        <begin position="818"/>
        <end position="838"/>
    </location>
</feature>
<dbReference type="GO" id="GO:0006351">
    <property type="term" value="P:DNA-templated transcription"/>
    <property type="evidence" value="ECO:0007669"/>
    <property type="project" value="InterPro"/>
</dbReference>
<evidence type="ECO:0000313" key="5">
    <source>
        <dbReference type="EMBL" id="KNZ55008.1"/>
    </source>
</evidence>
<dbReference type="SMART" id="SM00906">
    <property type="entry name" value="Fungal_trans"/>
    <property type="match status" value="1"/>
</dbReference>
<dbReference type="GO" id="GO:0008270">
    <property type="term" value="F:zinc ion binding"/>
    <property type="evidence" value="ECO:0007669"/>
    <property type="project" value="InterPro"/>
</dbReference>
<feature type="compositionally biased region" description="Polar residues" evidence="3">
    <location>
        <begin position="825"/>
        <end position="838"/>
    </location>
</feature>